<evidence type="ECO:0000313" key="4">
    <source>
        <dbReference type="EMBL" id="KAJ3788588.1"/>
    </source>
</evidence>
<dbReference type="Gene3D" id="3.30.70.980">
    <property type="match status" value="2"/>
</dbReference>
<dbReference type="AlphaFoldDB" id="A0AA38L0N4"/>
<dbReference type="Pfam" id="PF01709">
    <property type="entry name" value="Transcrip_reg"/>
    <property type="match status" value="1"/>
</dbReference>
<dbReference type="InterPro" id="IPR049083">
    <property type="entry name" value="TACO1_YebC_N"/>
</dbReference>
<dbReference type="InterPro" id="IPR048300">
    <property type="entry name" value="TACO1_YebC-like_2nd/3rd_dom"/>
</dbReference>
<accession>A0AA38L0N4</accession>
<dbReference type="EMBL" id="MU793273">
    <property type="protein sequence ID" value="KAJ3788588.1"/>
    <property type="molecule type" value="Genomic_DNA"/>
</dbReference>
<dbReference type="Proteomes" id="UP001163798">
    <property type="component" value="Unassembled WGS sequence"/>
</dbReference>
<dbReference type="InterPro" id="IPR029072">
    <property type="entry name" value="YebC-like"/>
</dbReference>
<gene>
    <name evidence="4" type="ORF">GGU10DRAFT_372965</name>
</gene>
<evidence type="ECO:0000259" key="2">
    <source>
        <dbReference type="Pfam" id="PF01709"/>
    </source>
</evidence>
<comment type="caution">
    <text evidence="4">The sequence shown here is derived from an EMBL/GenBank/DDBJ whole genome shotgun (WGS) entry which is preliminary data.</text>
</comment>
<evidence type="ECO:0000256" key="1">
    <source>
        <dbReference type="ARBA" id="ARBA00008724"/>
    </source>
</evidence>
<dbReference type="Gene3D" id="1.10.10.200">
    <property type="match status" value="1"/>
</dbReference>
<comment type="similarity">
    <text evidence="1">Belongs to the TACO1 family.</text>
</comment>
<evidence type="ECO:0000313" key="5">
    <source>
        <dbReference type="Proteomes" id="UP001163798"/>
    </source>
</evidence>
<sequence length="304" mass="32926">MFSRLSIVPFPLAARRHLSTSPVQWAGHNKWSKIKQKVFLVRHLTSNSPDTTKKGANDASKSAAFQRATQDILVAARSGGVDPDKNAALAAVLKRLKAQDVPNHNIEKALAKAVKVKSSGEISTYEAIACNSVGIMIECATDNPNRTAQTLREILNSRNARMAPVGFMFVRGGRIVIGVQNNPDADALLDAVTELALSHGAEGYDTVPPLTKNDSQLQMNFCCQPPALSKLTNELKKRSGVYILESQLVHYPVTKTELPDEDTEILEDLVHALEAHDDVIRVTTSATQIIPGSITATSNIDGQV</sequence>
<dbReference type="PANTHER" id="PTHR12532">
    <property type="entry name" value="TRANSLATIONAL ACTIVATOR OF CYTOCHROME C OXIDASE 1"/>
    <property type="match status" value="1"/>
</dbReference>
<reference evidence="4" key="1">
    <citation type="submission" date="2022-08" db="EMBL/GenBank/DDBJ databases">
        <authorList>
            <consortium name="DOE Joint Genome Institute"/>
            <person name="Min B."/>
            <person name="Riley R."/>
            <person name="Sierra-Patev S."/>
            <person name="Naranjo-Ortiz M."/>
            <person name="Looney B."/>
            <person name="Konkel Z."/>
            <person name="Slot J.C."/>
            <person name="Sakamoto Y."/>
            <person name="Steenwyk J.L."/>
            <person name="Rokas A."/>
            <person name="Carro J."/>
            <person name="Camarero S."/>
            <person name="Ferreira P."/>
            <person name="Molpeceres G."/>
            <person name="Ruiz-Duenas F.J."/>
            <person name="Serrano A."/>
            <person name="Henrissat B."/>
            <person name="Drula E."/>
            <person name="Hughes K.W."/>
            <person name="Mata J.L."/>
            <person name="Ishikawa N.K."/>
            <person name="Vargas-Isla R."/>
            <person name="Ushijima S."/>
            <person name="Smith C.A."/>
            <person name="Ahrendt S."/>
            <person name="Andreopoulos W."/>
            <person name="He G."/>
            <person name="Labutti K."/>
            <person name="Lipzen A."/>
            <person name="Ng V."/>
            <person name="Sandor L."/>
            <person name="Barry K."/>
            <person name="Martinez A.T."/>
            <person name="Xiao Y."/>
            <person name="Gibbons J.G."/>
            <person name="Terashima K."/>
            <person name="Hibbett D.S."/>
            <person name="Grigoriev I.V."/>
        </authorList>
    </citation>
    <scope>NUCLEOTIDE SEQUENCE</scope>
    <source>
        <strain evidence="4">TFB10291</strain>
    </source>
</reference>
<dbReference type="InterPro" id="IPR026564">
    <property type="entry name" value="Transcrip_reg_TACO1-like_dom3"/>
</dbReference>
<dbReference type="InterPro" id="IPR017856">
    <property type="entry name" value="Integrase-like_N"/>
</dbReference>
<keyword evidence="5" id="KW-1185">Reference proteome</keyword>
<dbReference type="GO" id="GO:0005739">
    <property type="term" value="C:mitochondrion"/>
    <property type="evidence" value="ECO:0007669"/>
    <property type="project" value="TreeGrafter"/>
</dbReference>
<dbReference type="PANTHER" id="PTHR12532:SF0">
    <property type="entry name" value="TRANSLATIONAL ACTIVATOR OF CYTOCHROME C OXIDASE 1"/>
    <property type="match status" value="1"/>
</dbReference>
<proteinExistence type="inferred from homology"/>
<dbReference type="SUPFAM" id="SSF75625">
    <property type="entry name" value="YebC-like"/>
    <property type="match status" value="1"/>
</dbReference>
<evidence type="ECO:0000259" key="3">
    <source>
        <dbReference type="Pfam" id="PF20772"/>
    </source>
</evidence>
<name>A0AA38L0N4_9AGAR</name>
<dbReference type="Pfam" id="PF20772">
    <property type="entry name" value="TACO1_YebC_N"/>
    <property type="match status" value="1"/>
</dbReference>
<protein>
    <submittedName>
        <fullName evidence="4">Transcriptional regulator-domain-containing protein</fullName>
    </submittedName>
</protein>
<dbReference type="InterPro" id="IPR002876">
    <property type="entry name" value="Transcrip_reg_TACO1-like"/>
</dbReference>
<feature type="domain" description="TACO1/YebC-like second and third" evidence="2">
    <location>
        <begin position="123"/>
        <end position="284"/>
    </location>
</feature>
<organism evidence="4 5">
    <name type="scientific">Lentinula aff. detonsa</name>
    <dbReference type="NCBI Taxonomy" id="2804958"/>
    <lineage>
        <taxon>Eukaryota</taxon>
        <taxon>Fungi</taxon>
        <taxon>Dikarya</taxon>
        <taxon>Basidiomycota</taxon>
        <taxon>Agaricomycotina</taxon>
        <taxon>Agaricomycetes</taxon>
        <taxon>Agaricomycetidae</taxon>
        <taxon>Agaricales</taxon>
        <taxon>Marasmiineae</taxon>
        <taxon>Omphalotaceae</taxon>
        <taxon>Lentinula</taxon>
    </lineage>
</organism>
<feature type="domain" description="TACO1/YebC-like N-terminal" evidence="3">
    <location>
        <begin position="53"/>
        <end position="113"/>
    </location>
</feature>